<reference evidence="2 3" key="1">
    <citation type="submission" date="2021-10" db="EMBL/GenBank/DDBJ databases">
        <title>Anaerobic single-cell dispensing facilitates the cultivation of human gut bacteria.</title>
        <authorList>
            <person name="Afrizal A."/>
        </authorList>
    </citation>
    <scope>NUCLEOTIDE SEQUENCE [LARGE SCALE GENOMIC DNA]</scope>
    <source>
        <strain evidence="2 3">CLA-AA-H246</strain>
    </source>
</reference>
<evidence type="ECO:0000313" key="2">
    <source>
        <dbReference type="EMBL" id="MCC2149063.1"/>
    </source>
</evidence>
<evidence type="ECO:0000256" key="1">
    <source>
        <dbReference type="SAM" id="Phobius"/>
    </source>
</evidence>
<dbReference type="RefSeq" id="WP_248835275.1">
    <property type="nucleotide sequence ID" value="NZ_JAJEQE010000020.1"/>
</dbReference>
<keyword evidence="1" id="KW-0812">Transmembrane</keyword>
<protein>
    <submittedName>
        <fullName evidence="2">Uncharacterized protein</fullName>
    </submittedName>
</protein>
<keyword evidence="1" id="KW-0472">Membrane</keyword>
<organism evidence="2 3">
    <name type="scientific">Hominisplanchenecus faecis</name>
    <dbReference type="NCBI Taxonomy" id="2885351"/>
    <lineage>
        <taxon>Bacteria</taxon>
        <taxon>Bacillati</taxon>
        <taxon>Bacillota</taxon>
        <taxon>Clostridia</taxon>
        <taxon>Lachnospirales</taxon>
        <taxon>Lachnospiraceae</taxon>
        <taxon>Hominisplanchenecus</taxon>
    </lineage>
</organism>
<dbReference type="Proteomes" id="UP001299235">
    <property type="component" value="Unassembled WGS sequence"/>
</dbReference>
<proteinExistence type="predicted"/>
<evidence type="ECO:0000313" key="3">
    <source>
        <dbReference type="Proteomes" id="UP001299235"/>
    </source>
</evidence>
<accession>A0ABS8EV42</accession>
<feature type="transmembrane region" description="Helical" evidence="1">
    <location>
        <begin position="12"/>
        <end position="32"/>
    </location>
</feature>
<sequence length="101" mass="11438">MKKKTGKKKNLFSMVNYTVLVLTIIAAVYIMANGLGLIDGLDFGAGAYYYADIPQFAKYVDGSCYTSPVSMKVLIALFLIWGFFMYKLWGWIEKKISKNKI</sequence>
<comment type="caution">
    <text evidence="2">The sequence shown here is derived from an EMBL/GenBank/DDBJ whole genome shotgun (WGS) entry which is preliminary data.</text>
</comment>
<dbReference type="EMBL" id="JAJEQE010000020">
    <property type="protein sequence ID" value="MCC2149063.1"/>
    <property type="molecule type" value="Genomic_DNA"/>
</dbReference>
<gene>
    <name evidence="2" type="ORF">LKD42_07315</name>
</gene>
<name>A0ABS8EV42_9FIRM</name>
<keyword evidence="3" id="KW-1185">Reference proteome</keyword>
<keyword evidence="1" id="KW-1133">Transmembrane helix</keyword>
<feature type="transmembrane region" description="Helical" evidence="1">
    <location>
        <begin position="73"/>
        <end position="92"/>
    </location>
</feature>